<reference evidence="2 3" key="1">
    <citation type="submission" date="2017-02" db="EMBL/GenBank/DDBJ databases">
        <title>Vagococcus cremeus sp. nov., isolated from the small intestine of a marten, Martes flavigula.</title>
        <authorList>
            <person name="Tak E.J."/>
            <person name="Bae J.-W."/>
        </authorList>
    </citation>
    <scope>NUCLEOTIDE SEQUENCE [LARGE SCALE GENOMIC DNA]</scope>
    <source>
        <strain evidence="2 3">D7T301</strain>
    </source>
</reference>
<evidence type="ECO:0000313" key="3">
    <source>
        <dbReference type="Proteomes" id="UP000189970"/>
    </source>
</evidence>
<dbReference type="Gene3D" id="3.40.630.30">
    <property type="match status" value="1"/>
</dbReference>
<dbReference type="PROSITE" id="PS51186">
    <property type="entry name" value="GNAT"/>
    <property type="match status" value="1"/>
</dbReference>
<sequence>MIEFELIGIDYYLKTKDFDCKNLEINNYLKSNAYPDTIEFEASTSLVYKDGEVVAFFVTNDNFFIEIVDPETNNIIKIHAIEIQYLGVDCNHKKQGVGKAIIYHLIEVCREMNNRFIFLQSVKTSVGFYEKVGFQVIEESEQSFSMMMDLLNPEIIDSYYEQ</sequence>
<dbReference type="InterPro" id="IPR000182">
    <property type="entry name" value="GNAT_dom"/>
</dbReference>
<gene>
    <name evidence="2" type="ORF">BW731_00245</name>
</gene>
<comment type="caution">
    <text evidence="2">The sequence shown here is derived from an EMBL/GenBank/DDBJ whole genome shotgun (WGS) entry which is preliminary data.</text>
</comment>
<dbReference type="Proteomes" id="UP000189970">
    <property type="component" value="Unassembled WGS sequence"/>
</dbReference>
<proteinExistence type="predicted"/>
<organism evidence="2 3">
    <name type="scientific">Vagococcus martis</name>
    <dbReference type="NCBI Taxonomy" id="1768210"/>
    <lineage>
        <taxon>Bacteria</taxon>
        <taxon>Bacillati</taxon>
        <taxon>Bacillota</taxon>
        <taxon>Bacilli</taxon>
        <taxon>Lactobacillales</taxon>
        <taxon>Enterococcaceae</taxon>
        <taxon>Vagococcus</taxon>
    </lineage>
</organism>
<dbReference type="InterPro" id="IPR016181">
    <property type="entry name" value="Acyl_CoA_acyltransferase"/>
</dbReference>
<keyword evidence="3" id="KW-1185">Reference proteome</keyword>
<evidence type="ECO:0000259" key="1">
    <source>
        <dbReference type="PROSITE" id="PS51186"/>
    </source>
</evidence>
<protein>
    <recommendedName>
        <fullName evidence="1">N-acetyltransferase domain-containing protein</fullName>
    </recommendedName>
</protein>
<dbReference type="Pfam" id="PF00583">
    <property type="entry name" value="Acetyltransf_1"/>
    <property type="match status" value="1"/>
</dbReference>
<evidence type="ECO:0000313" key="2">
    <source>
        <dbReference type="EMBL" id="OPF86734.1"/>
    </source>
</evidence>
<accession>A0A1V4DDW2</accession>
<feature type="domain" description="N-acetyltransferase" evidence="1">
    <location>
        <begin position="2"/>
        <end position="153"/>
    </location>
</feature>
<name>A0A1V4DDW2_9ENTE</name>
<dbReference type="SUPFAM" id="SSF55729">
    <property type="entry name" value="Acyl-CoA N-acyltransferases (Nat)"/>
    <property type="match status" value="1"/>
</dbReference>
<dbReference type="EMBL" id="MVAB01000001">
    <property type="protein sequence ID" value="OPF86734.1"/>
    <property type="molecule type" value="Genomic_DNA"/>
</dbReference>
<dbReference type="CDD" id="cd04301">
    <property type="entry name" value="NAT_SF"/>
    <property type="match status" value="1"/>
</dbReference>
<dbReference type="GO" id="GO:0016747">
    <property type="term" value="F:acyltransferase activity, transferring groups other than amino-acyl groups"/>
    <property type="evidence" value="ECO:0007669"/>
    <property type="project" value="InterPro"/>
</dbReference>
<dbReference type="AlphaFoldDB" id="A0A1V4DDW2"/>
<dbReference type="RefSeq" id="WP_158080128.1">
    <property type="nucleotide sequence ID" value="NZ_MVAB01000001.1"/>
</dbReference>